<feature type="compositionally biased region" description="Basic residues" evidence="1">
    <location>
        <begin position="1"/>
        <end position="13"/>
    </location>
</feature>
<reference evidence="2 3" key="1">
    <citation type="submission" date="2024-05" db="EMBL/GenBank/DDBJ databases">
        <title>Genome sequencing and assembly of Indian major carp, Cirrhinus mrigala (Hamilton, 1822).</title>
        <authorList>
            <person name="Mohindra V."/>
            <person name="Chowdhury L.M."/>
            <person name="Lal K."/>
            <person name="Jena J.K."/>
        </authorList>
    </citation>
    <scope>NUCLEOTIDE SEQUENCE [LARGE SCALE GENOMIC DNA]</scope>
    <source>
        <strain evidence="2">CM1030</strain>
        <tissue evidence="2">Blood</tissue>
    </source>
</reference>
<feature type="region of interest" description="Disordered" evidence="1">
    <location>
        <begin position="42"/>
        <end position="64"/>
    </location>
</feature>
<evidence type="ECO:0000313" key="3">
    <source>
        <dbReference type="Proteomes" id="UP001529510"/>
    </source>
</evidence>
<gene>
    <name evidence="2" type="ORF">M9458_005537</name>
</gene>
<feature type="region of interest" description="Disordered" evidence="1">
    <location>
        <begin position="1"/>
        <end position="30"/>
    </location>
</feature>
<proteinExistence type="predicted"/>
<protein>
    <submittedName>
        <fullName evidence="2">Uncharacterized protein</fullName>
    </submittedName>
</protein>
<feature type="non-terminal residue" evidence="2">
    <location>
        <position position="1"/>
    </location>
</feature>
<keyword evidence="3" id="KW-1185">Reference proteome</keyword>
<sequence length="96" mass="10898">SRACRSPKLHRNPGHVSQSQLERPAGEERRAHRVSHFLGGIQQNKHSRHALPAQHDTGVPGHRSDRAHYLHHSGGRYDLQRSRSAVVLHHFLWCAA</sequence>
<organism evidence="2 3">
    <name type="scientific">Cirrhinus mrigala</name>
    <name type="common">Mrigala</name>
    <dbReference type="NCBI Taxonomy" id="683832"/>
    <lineage>
        <taxon>Eukaryota</taxon>
        <taxon>Metazoa</taxon>
        <taxon>Chordata</taxon>
        <taxon>Craniata</taxon>
        <taxon>Vertebrata</taxon>
        <taxon>Euteleostomi</taxon>
        <taxon>Actinopterygii</taxon>
        <taxon>Neopterygii</taxon>
        <taxon>Teleostei</taxon>
        <taxon>Ostariophysi</taxon>
        <taxon>Cypriniformes</taxon>
        <taxon>Cyprinidae</taxon>
        <taxon>Labeoninae</taxon>
        <taxon>Labeonini</taxon>
        <taxon>Cirrhinus</taxon>
    </lineage>
</organism>
<dbReference type="EMBL" id="JAMKFB020000003">
    <property type="protein sequence ID" value="KAL0196997.1"/>
    <property type="molecule type" value="Genomic_DNA"/>
</dbReference>
<feature type="non-terminal residue" evidence="2">
    <location>
        <position position="96"/>
    </location>
</feature>
<evidence type="ECO:0000313" key="2">
    <source>
        <dbReference type="EMBL" id="KAL0196997.1"/>
    </source>
</evidence>
<name>A0ABD0REP3_CIRMR</name>
<accession>A0ABD0REP3</accession>
<dbReference type="AlphaFoldDB" id="A0ABD0REP3"/>
<dbReference type="Proteomes" id="UP001529510">
    <property type="component" value="Unassembled WGS sequence"/>
</dbReference>
<evidence type="ECO:0000256" key="1">
    <source>
        <dbReference type="SAM" id="MobiDB-lite"/>
    </source>
</evidence>
<comment type="caution">
    <text evidence="2">The sequence shown here is derived from an EMBL/GenBank/DDBJ whole genome shotgun (WGS) entry which is preliminary data.</text>
</comment>